<gene>
    <name evidence="5" type="ORF">AALO_G00078640</name>
</gene>
<dbReference type="InterPro" id="IPR051051">
    <property type="entry name" value="E3_ubiq-ligase_TRIM/RNF"/>
</dbReference>
<protein>
    <recommendedName>
        <fullName evidence="4">B30.2/SPRY domain-containing protein</fullName>
    </recommendedName>
</protein>
<dbReference type="SMART" id="SM00449">
    <property type="entry name" value="SPRY"/>
    <property type="match status" value="1"/>
</dbReference>
<dbReference type="InterPro" id="IPR058030">
    <property type="entry name" value="TRIM8/14/16/25/29/45/65_CC"/>
</dbReference>
<evidence type="ECO:0000313" key="6">
    <source>
        <dbReference type="Proteomes" id="UP000823561"/>
    </source>
</evidence>
<dbReference type="SMART" id="SM00589">
    <property type="entry name" value="PRY"/>
    <property type="match status" value="1"/>
</dbReference>
<dbReference type="GO" id="GO:0008270">
    <property type="term" value="F:zinc ion binding"/>
    <property type="evidence" value="ECO:0007669"/>
    <property type="project" value="UniProtKB-KW"/>
</dbReference>
<dbReference type="Pfam" id="PF00622">
    <property type="entry name" value="SPRY"/>
    <property type="match status" value="1"/>
</dbReference>
<dbReference type="InterPro" id="IPR043136">
    <property type="entry name" value="B30.2/SPRY_sf"/>
</dbReference>
<dbReference type="PRINTS" id="PR01407">
    <property type="entry name" value="BUTYPHLNCDUF"/>
</dbReference>
<accession>A0AAV6GWM3</accession>
<dbReference type="GO" id="GO:0005737">
    <property type="term" value="C:cytoplasm"/>
    <property type="evidence" value="ECO:0007669"/>
    <property type="project" value="UniProtKB-ARBA"/>
</dbReference>
<name>A0AAV6GWM3_9TELE</name>
<dbReference type="AlphaFoldDB" id="A0AAV6GWM3"/>
<evidence type="ECO:0000259" key="4">
    <source>
        <dbReference type="PROSITE" id="PS50188"/>
    </source>
</evidence>
<keyword evidence="1" id="KW-0479">Metal-binding</keyword>
<dbReference type="InterPro" id="IPR013320">
    <property type="entry name" value="ConA-like_dom_sf"/>
</dbReference>
<evidence type="ECO:0000256" key="2">
    <source>
        <dbReference type="ARBA" id="ARBA00022771"/>
    </source>
</evidence>
<reference evidence="5" key="1">
    <citation type="submission" date="2020-10" db="EMBL/GenBank/DDBJ databases">
        <title>Chromosome-scale genome assembly of the Allis shad, Alosa alosa.</title>
        <authorList>
            <person name="Margot Z."/>
            <person name="Christophe K."/>
            <person name="Cabau C."/>
            <person name="Louis A."/>
            <person name="Berthelot C."/>
            <person name="Parey E."/>
            <person name="Roest Crollius H."/>
            <person name="Montfort J."/>
            <person name="Robinson-Rechavi M."/>
            <person name="Bucao C."/>
            <person name="Bouchez O."/>
            <person name="Gislard M."/>
            <person name="Lluch J."/>
            <person name="Milhes M."/>
            <person name="Lampietro C."/>
            <person name="Lopez Roques C."/>
            <person name="Donnadieu C."/>
            <person name="Braasch I."/>
            <person name="Desvignes T."/>
            <person name="Postlethwait J."/>
            <person name="Bobe J."/>
            <person name="Guiguen Y."/>
        </authorList>
    </citation>
    <scope>NUCLEOTIDE SEQUENCE</scope>
    <source>
        <strain evidence="5">M-15738</strain>
        <tissue evidence="5">Blood</tissue>
    </source>
</reference>
<dbReference type="PROSITE" id="PS50188">
    <property type="entry name" value="B302_SPRY"/>
    <property type="match status" value="1"/>
</dbReference>
<dbReference type="SUPFAM" id="SSF49899">
    <property type="entry name" value="Concanavalin A-like lectins/glucanases"/>
    <property type="match status" value="1"/>
</dbReference>
<evidence type="ECO:0000256" key="3">
    <source>
        <dbReference type="ARBA" id="ARBA00022833"/>
    </source>
</evidence>
<dbReference type="InterPro" id="IPR003877">
    <property type="entry name" value="SPRY_dom"/>
</dbReference>
<keyword evidence="3" id="KW-0862">Zinc</keyword>
<dbReference type="Pfam" id="PF25600">
    <property type="entry name" value="TRIM_CC"/>
    <property type="match status" value="1"/>
</dbReference>
<comment type="caution">
    <text evidence="5">The sequence shown here is derived from an EMBL/GenBank/DDBJ whole genome shotgun (WGS) entry which is preliminary data.</text>
</comment>
<keyword evidence="6" id="KW-1185">Reference proteome</keyword>
<dbReference type="Pfam" id="PF13765">
    <property type="entry name" value="PRY"/>
    <property type="match status" value="1"/>
</dbReference>
<dbReference type="InterPro" id="IPR001870">
    <property type="entry name" value="B30.2/SPRY"/>
</dbReference>
<dbReference type="InterPro" id="IPR006574">
    <property type="entry name" value="PRY"/>
</dbReference>
<dbReference type="PANTHER" id="PTHR25465">
    <property type="entry name" value="B-BOX DOMAIN CONTAINING"/>
    <property type="match status" value="1"/>
</dbReference>
<organism evidence="5 6">
    <name type="scientific">Alosa alosa</name>
    <name type="common">allis shad</name>
    <dbReference type="NCBI Taxonomy" id="278164"/>
    <lineage>
        <taxon>Eukaryota</taxon>
        <taxon>Metazoa</taxon>
        <taxon>Chordata</taxon>
        <taxon>Craniata</taxon>
        <taxon>Vertebrata</taxon>
        <taxon>Euteleostomi</taxon>
        <taxon>Actinopterygii</taxon>
        <taxon>Neopterygii</taxon>
        <taxon>Teleostei</taxon>
        <taxon>Clupei</taxon>
        <taxon>Clupeiformes</taxon>
        <taxon>Clupeoidei</taxon>
        <taxon>Clupeidae</taxon>
        <taxon>Alosa</taxon>
    </lineage>
</organism>
<dbReference type="InterPro" id="IPR003879">
    <property type="entry name" value="Butyrophylin_SPRY"/>
</dbReference>
<sequence length="352" mass="40199">MLWNLSLQSSVMGLQMILEQQFSRLHGAVEKVREEVREVLNGELKQVACQADGIQAHLHLKICQLKRTLVLGEKFSNSKNDVDFMQEYCEWLKDPVDTDLPEVYISLPDRLSPFRQTILDTTQELCEQLLATYRHQLTHLCQREGLGFNTAIQSSDLSAQEPEPVTHSDFLRYATSLTFNINSAHQFLRLTDGNTRVTNTTPWQHCYPEHPERFEHWRQVLACDSLFLGRHYFEVELSGEGAYVGLTYKSIKRKSADHSGCITGNTFSWSLGRRSRGLSCWHAGEEICLQGEPLSQVGVYVDYQAGVVAFYDAAGSMIQLHKYSARFLEPLYPAFWLSKKDDVICLPSLVEN</sequence>
<keyword evidence="2" id="KW-0863">Zinc-finger</keyword>
<evidence type="ECO:0000256" key="1">
    <source>
        <dbReference type="ARBA" id="ARBA00022723"/>
    </source>
</evidence>
<dbReference type="PANTHER" id="PTHR25465:SF10">
    <property type="entry name" value="TRIPARTITE MOTIF-CONTAINING PROTEIN 16-RELATED"/>
    <property type="match status" value="1"/>
</dbReference>
<dbReference type="EMBL" id="JADWDJ010000006">
    <property type="protein sequence ID" value="KAG5279518.1"/>
    <property type="molecule type" value="Genomic_DNA"/>
</dbReference>
<feature type="domain" description="B30.2/SPRY" evidence="4">
    <location>
        <begin position="157"/>
        <end position="352"/>
    </location>
</feature>
<proteinExistence type="predicted"/>
<dbReference type="Proteomes" id="UP000823561">
    <property type="component" value="Chromosome 6"/>
</dbReference>
<evidence type="ECO:0000313" key="5">
    <source>
        <dbReference type="EMBL" id="KAG5279518.1"/>
    </source>
</evidence>
<dbReference type="Gene3D" id="2.60.120.920">
    <property type="match status" value="1"/>
</dbReference>